<evidence type="ECO:0000256" key="1">
    <source>
        <dbReference type="SAM" id="MobiDB-lite"/>
    </source>
</evidence>
<feature type="compositionally biased region" description="Low complexity" evidence="1">
    <location>
        <begin position="79"/>
        <end position="98"/>
    </location>
</feature>
<feature type="signal peptide" evidence="2">
    <location>
        <begin position="1"/>
        <end position="25"/>
    </location>
</feature>
<comment type="caution">
    <text evidence="3">The sequence shown here is derived from an EMBL/GenBank/DDBJ whole genome shotgun (WGS) entry which is preliminary data.</text>
</comment>
<accession>A0A1C2DYH0</accession>
<evidence type="ECO:0000313" key="3">
    <source>
        <dbReference type="EMBL" id="OCX19810.1"/>
    </source>
</evidence>
<name>A0A1C2DYH0_9HYPH</name>
<evidence type="ECO:0008006" key="5">
    <source>
        <dbReference type="Google" id="ProtNLM"/>
    </source>
</evidence>
<reference evidence="3 4" key="1">
    <citation type="submission" date="2016-08" db="EMBL/GenBank/DDBJ databases">
        <title>Whole genome sequence of Mesorhizobium sp. strain UASWS1009 isolated from industrial sewage.</title>
        <authorList>
            <person name="Crovadore J."/>
            <person name="Calmin G."/>
            <person name="Chablais R."/>
            <person name="Cochard B."/>
            <person name="Lefort F."/>
        </authorList>
    </citation>
    <scope>NUCLEOTIDE SEQUENCE [LARGE SCALE GENOMIC DNA]</scope>
    <source>
        <strain evidence="3 4">UASWS1009</strain>
    </source>
</reference>
<organism evidence="3 4">
    <name type="scientific">Mesorhizobium hungaricum</name>
    <dbReference type="NCBI Taxonomy" id="1566387"/>
    <lineage>
        <taxon>Bacteria</taxon>
        <taxon>Pseudomonadati</taxon>
        <taxon>Pseudomonadota</taxon>
        <taxon>Alphaproteobacteria</taxon>
        <taxon>Hyphomicrobiales</taxon>
        <taxon>Phyllobacteriaceae</taxon>
        <taxon>Mesorhizobium</taxon>
    </lineage>
</organism>
<dbReference type="AlphaFoldDB" id="A0A1C2DYH0"/>
<proteinExistence type="predicted"/>
<evidence type="ECO:0000256" key="2">
    <source>
        <dbReference type="SAM" id="SignalP"/>
    </source>
</evidence>
<keyword evidence="4" id="KW-1185">Reference proteome</keyword>
<protein>
    <recommendedName>
        <fullName evidence="5">Holotricin-3</fullName>
    </recommendedName>
</protein>
<dbReference type="EMBL" id="MDEO01000030">
    <property type="protein sequence ID" value="OCX19810.1"/>
    <property type="molecule type" value="Genomic_DNA"/>
</dbReference>
<dbReference type="RefSeq" id="WP_024923484.1">
    <property type="nucleotide sequence ID" value="NZ_MDEO01000030.1"/>
</dbReference>
<dbReference type="STRING" id="1566387.QV13_09335"/>
<sequence length="157" mass="15781">MKLSRQFALLACLGLAAGGVALSNANGYGFVSAAYAKNGGNGGNGGGNGHSSSEHDASADAHDKTEPEDGGSNTGKLGALNAAHASARARARANPNSAVGKIAAYEKSREAALAIQDPVAQEQALDAAELKLAADFGRPALPESEISKVNALLDARR</sequence>
<keyword evidence="2" id="KW-0732">Signal</keyword>
<feature type="compositionally biased region" description="Basic and acidic residues" evidence="1">
    <location>
        <begin position="52"/>
        <end position="67"/>
    </location>
</feature>
<evidence type="ECO:0000313" key="4">
    <source>
        <dbReference type="Proteomes" id="UP000094412"/>
    </source>
</evidence>
<dbReference type="Proteomes" id="UP000094412">
    <property type="component" value="Unassembled WGS sequence"/>
</dbReference>
<feature type="region of interest" description="Disordered" evidence="1">
    <location>
        <begin position="44"/>
        <end position="98"/>
    </location>
</feature>
<feature type="chain" id="PRO_5008659959" description="Holotricin-3" evidence="2">
    <location>
        <begin position="26"/>
        <end position="157"/>
    </location>
</feature>
<gene>
    <name evidence="3" type="ORF">QV13_09335</name>
</gene>